<evidence type="ECO:0000259" key="1">
    <source>
        <dbReference type="PROSITE" id="PS50943"/>
    </source>
</evidence>
<keyword evidence="3" id="KW-1185">Reference proteome</keyword>
<dbReference type="Gene3D" id="1.10.260.40">
    <property type="entry name" value="lambda repressor-like DNA-binding domains"/>
    <property type="match status" value="1"/>
</dbReference>
<dbReference type="CDD" id="cd00093">
    <property type="entry name" value="HTH_XRE"/>
    <property type="match status" value="1"/>
</dbReference>
<proteinExistence type="predicted"/>
<dbReference type="RefSeq" id="WP_149853887.1">
    <property type="nucleotide sequence ID" value="NZ_VUOB01000067.1"/>
</dbReference>
<dbReference type="InterPro" id="IPR001387">
    <property type="entry name" value="Cro/C1-type_HTH"/>
</dbReference>
<dbReference type="PROSITE" id="PS50943">
    <property type="entry name" value="HTH_CROC1"/>
    <property type="match status" value="1"/>
</dbReference>
<dbReference type="InterPro" id="IPR010982">
    <property type="entry name" value="Lambda_DNA-bd_dom_sf"/>
</dbReference>
<feature type="domain" description="HTH cro/C1-type" evidence="1">
    <location>
        <begin position="17"/>
        <end position="74"/>
    </location>
</feature>
<protein>
    <submittedName>
        <fullName evidence="2">Helix-turn-helix domain-containing protein</fullName>
    </submittedName>
</protein>
<dbReference type="OrthoDB" id="4966777at2"/>
<evidence type="ECO:0000313" key="3">
    <source>
        <dbReference type="Proteomes" id="UP000323454"/>
    </source>
</evidence>
<dbReference type="AlphaFoldDB" id="A0A5B2WRL2"/>
<organism evidence="2 3">
    <name type="scientific">Solihabitans fulvus</name>
    <dbReference type="NCBI Taxonomy" id="1892852"/>
    <lineage>
        <taxon>Bacteria</taxon>
        <taxon>Bacillati</taxon>
        <taxon>Actinomycetota</taxon>
        <taxon>Actinomycetes</taxon>
        <taxon>Pseudonocardiales</taxon>
        <taxon>Pseudonocardiaceae</taxon>
        <taxon>Solihabitans</taxon>
    </lineage>
</organism>
<reference evidence="2 3" key="1">
    <citation type="submission" date="2019-09" db="EMBL/GenBank/DDBJ databases">
        <title>Goodfellowia gen. nov., a new genus of the Pseudonocardineae related to Actinoalloteichus, containing Goodfellowia coeruleoviolacea gen. nov., comb. nov. gen. nov., comb. nov.</title>
        <authorList>
            <person name="Labeda D."/>
        </authorList>
    </citation>
    <scope>NUCLEOTIDE SEQUENCE [LARGE SCALE GENOMIC DNA]</scope>
    <source>
        <strain evidence="2 3">AN110305</strain>
    </source>
</reference>
<reference evidence="2 3" key="2">
    <citation type="submission" date="2019-09" db="EMBL/GenBank/DDBJ databases">
        <authorList>
            <person name="Jin C."/>
        </authorList>
    </citation>
    <scope>NUCLEOTIDE SEQUENCE [LARGE SCALE GENOMIC DNA]</scope>
    <source>
        <strain evidence="2 3">AN110305</strain>
    </source>
</reference>
<dbReference type="InterPro" id="IPR043917">
    <property type="entry name" value="DUF5753"/>
</dbReference>
<dbReference type="SMART" id="SM00530">
    <property type="entry name" value="HTH_XRE"/>
    <property type="match status" value="1"/>
</dbReference>
<accession>A0A5B2WRL2</accession>
<dbReference type="GO" id="GO:0003677">
    <property type="term" value="F:DNA binding"/>
    <property type="evidence" value="ECO:0007669"/>
    <property type="project" value="InterPro"/>
</dbReference>
<dbReference type="Proteomes" id="UP000323454">
    <property type="component" value="Unassembled WGS sequence"/>
</dbReference>
<evidence type="ECO:0000313" key="2">
    <source>
        <dbReference type="EMBL" id="KAA2253322.1"/>
    </source>
</evidence>
<dbReference type="Pfam" id="PF13560">
    <property type="entry name" value="HTH_31"/>
    <property type="match status" value="1"/>
</dbReference>
<name>A0A5B2WRL2_9PSEU</name>
<dbReference type="Pfam" id="PF19054">
    <property type="entry name" value="DUF5753"/>
    <property type="match status" value="1"/>
</dbReference>
<dbReference type="EMBL" id="VUOB01000067">
    <property type="protein sequence ID" value="KAA2253322.1"/>
    <property type="molecule type" value="Genomic_DNA"/>
</dbReference>
<gene>
    <name evidence="2" type="ORF">F0L68_33480</name>
</gene>
<comment type="caution">
    <text evidence="2">The sequence shown here is derived from an EMBL/GenBank/DDBJ whole genome shotgun (WGS) entry which is preliminary data.</text>
</comment>
<sequence>MRTTQSLRLHDMLTQALQRLRSQATLTSPAVAAATGMSQSKVSKIENGKLLPAIDDVAVLAQALGADEKTTGWLLETIAALRADAAARVVVLHRGPDRHHRAIARAAADATTTRTVATLLVPDLLRTDTYHEALQEPDLPAPHRRAALTSLRHRQRLLEDPDRRFEFVLPAAVLDFTVRDARTMTGQIHRLRTLAGHPNISIAVIPTATPVATPLEHPFSVYDLPAQGVRQEVVVELLTGTAHIIDTMDIQAYQEIYDALARLTVGGARLRPLLDQAHARYAETLTGGTP</sequence>
<dbReference type="SUPFAM" id="SSF47413">
    <property type="entry name" value="lambda repressor-like DNA-binding domains"/>
    <property type="match status" value="1"/>
</dbReference>